<evidence type="ECO:0000313" key="4">
    <source>
        <dbReference type="Proteomes" id="UP001596180"/>
    </source>
</evidence>
<dbReference type="PANTHER" id="PTHR35400">
    <property type="entry name" value="SLR1083 PROTEIN"/>
    <property type="match status" value="1"/>
</dbReference>
<organism evidence="3 4">
    <name type="scientific">Streptomyces chlorus</name>
    <dbReference type="NCBI Taxonomy" id="887452"/>
    <lineage>
        <taxon>Bacteria</taxon>
        <taxon>Bacillati</taxon>
        <taxon>Actinomycetota</taxon>
        <taxon>Actinomycetes</taxon>
        <taxon>Kitasatosporales</taxon>
        <taxon>Streptomycetaceae</taxon>
        <taxon>Streptomyces</taxon>
    </lineage>
</organism>
<feature type="domain" description="Putative restriction endonuclease" evidence="2">
    <location>
        <begin position="27"/>
        <end position="142"/>
    </location>
</feature>
<keyword evidence="4" id="KW-1185">Reference proteome</keyword>
<dbReference type="InterPro" id="IPR011335">
    <property type="entry name" value="Restrct_endonuc-II-like"/>
</dbReference>
<accession>A0ABW1E6X3</accession>
<keyword evidence="3" id="KW-0540">Nuclease</keyword>
<feature type="region of interest" description="Disordered" evidence="1">
    <location>
        <begin position="1"/>
        <end position="20"/>
    </location>
</feature>
<dbReference type="SUPFAM" id="SSF52980">
    <property type="entry name" value="Restriction endonuclease-like"/>
    <property type="match status" value="1"/>
</dbReference>
<reference evidence="4" key="1">
    <citation type="journal article" date="2019" name="Int. J. Syst. Evol. Microbiol.">
        <title>The Global Catalogue of Microorganisms (GCM) 10K type strain sequencing project: providing services to taxonomists for standard genome sequencing and annotation.</title>
        <authorList>
            <consortium name="The Broad Institute Genomics Platform"/>
            <consortium name="The Broad Institute Genome Sequencing Center for Infectious Disease"/>
            <person name="Wu L."/>
            <person name="Ma J."/>
        </authorList>
    </citation>
    <scope>NUCLEOTIDE SEQUENCE [LARGE SCALE GENOMIC DNA]</scope>
    <source>
        <strain evidence="4">JCM 10411</strain>
    </source>
</reference>
<dbReference type="GO" id="GO:0004519">
    <property type="term" value="F:endonuclease activity"/>
    <property type="evidence" value="ECO:0007669"/>
    <property type="project" value="UniProtKB-KW"/>
</dbReference>
<sequence>MTQQTLYRRLRDRRDRITPPPGFAWPEISDGQLVMMMSPRPRHQLTAKLVSRQFDMQLPQGYFAFEATDTDDEALGKLRVPDLLVCSGEAMQTDVPLDPHEILVAIEIVSPSNPENDYETKTRDYPAMGIPHYLILDPRDGTWTYQWGIGRAGGRPAYENRLHLPYGKPVTVATDLGEWTIDTSELPRYSAKDMGLAEEQA</sequence>
<dbReference type="InterPro" id="IPR008538">
    <property type="entry name" value="Uma2"/>
</dbReference>
<keyword evidence="3" id="KW-0255">Endonuclease</keyword>
<dbReference type="Pfam" id="PF05685">
    <property type="entry name" value="Uma2"/>
    <property type="match status" value="1"/>
</dbReference>
<dbReference type="Proteomes" id="UP001596180">
    <property type="component" value="Unassembled WGS sequence"/>
</dbReference>
<dbReference type="PANTHER" id="PTHR35400:SF3">
    <property type="entry name" value="SLL1072 PROTEIN"/>
    <property type="match status" value="1"/>
</dbReference>
<protein>
    <submittedName>
        <fullName evidence="3">Uma2 family endonuclease</fullName>
    </submittedName>
</protein>
<comment type="caution">
    <text evidence="3">The sequence shown here is derived from an EMBL/GenBank/DDBJ whole genome shotgun (WGS) entry which is preliminary data.</text>
</comment>
<dbReference type="CDD" id="cd06260">
    <property type="entry name" value="DUF820-like"/>
    <property type="match status" value="1"/>
</dbReference>
<evidence type="ECO:0000313" key="3">
    <source>
        <dbReference type="EMBL" id="MFC5856613.1"/>
    </source>
</evidence>
<keyword evidence="3" id="KW-0378">Hydrolase</keyword>
<dbReference type="RefSeq" id="WP_381371044.1">
    <property type="nucleotide sequence ID" value="NZ_JBHSOA010000128.1"/>
</dbReference>
<dbReference type="EMBL" id="JBHSOA010000128">
    <property type="protein sequence ID" value="MFC5856613.1"/>
    <property type="molecule type" value="Genomic_DNA"/>
</dbReference>
<evidence type="ECO:0000259" key="2">
    <source>
        <dbReference type="Pfam" id="PF05685"/>
    </source>
</evidence>
<proteinExistence type="predicted"/>
<name>A0ABW1E6X3_9ACTN</name>
<dbReference type="Gene3D" id="3.90.1570.10">
    <property type="entry name" value="tt1808, chain A"/>
    <property type="match status" value="1"/>
</dbReference>
<dbReference type="InterPro" id="IPR012296">
    <property type="entry name" value="Nuclease_put_TT1808"/>
</dbReference>
<gene>
    <name evidence="3" type="ORF">ACFPZI_34150</name>
</gene>
<evidence type="ECO:0000256" key="1">
    <source>
        <dbReference type="SAM" id="MobiDB-lite"/>
    </source>
</evidence>